<dbReference type="EC" id="2.4.2.9" evidence="6"/>
<dbReference type="InterPro" id="IPR050137">
    <property type="entry name" value="PyrR_bifunctional"/>
</dbReference>
<keyword evidence="9" id="KW-1185">Reference proteome</keyword>
<reference evidence="9" key="1">
    <citation type="journal article" date="2019" name="Int. J. Syst. Evol. Microbiol.">
        <title>The Global Catalogue of Microorganisms (GCM) 10K type strain sequencing project: providing services to taxonomists for standard genome sequencing and annotation.</title>
        <authorList>
            <consortium name="The Broad Institute Genomics Platform"/>
            <consortium name="The Broad Institute Genome Sequencing Center for Infectious Disease"/>
            <person name="Wu L."/>
            <person name="Ma J."/>
        </authorList>
    </citation>
    <scope>NUCLEOTIDE SEQUENCE [LARGE SCALE GENOMIC DNA]</scope>
    <source>
        <strain evidence="9">CGMCC 1.18575</strain>
    </source>
</reference>
<dbReference type="GO" id="GO:0004845">
    <property type="term" value="F:uracil phosphoribosyltransferase activity"/>
    <property type="evidence" value="ECO:0007669"/>
    <property type="project" value="UniProtKB-EC"/>
</dbReference>
<dbReference type="RefSeq" id="WP_378132113.1">
    <property type="nucleotide sequence ID" value="NZ_JBHSMI010000020.1"/>
</dbReference>
<dbReference type="InterPro" id="IPR029057">
    <property type="entry name" value="PRTase-like"/>
</dbReference>
<dbReference type="PANTHER" id="PTHR11608:SF0">
    <property type="entry name" value="BIFUNCTIONAL PROTEIN PYRR"/>
    <property type="match status" value="1"/>
</dbReference>
<dbReference type="SUPFAM" id="SSF53271">
    <property type="entry name" value="PRTase-like"/>
    <property type="match status" value="1"/>
</dbReference>
<evidence type="ECO:0000313" key="8">
    <source>
        <dbReference type="EMBL" id="MFC5403083.1"/>
    </source>
</evidence>
<comment type="subunit">
    <text evidence="6">Homodimer and homohexamer; in equilibrium.</text>
</comment>
<dbReference type="CDD" id="cd06223">
    <property type="entry name" value="PRTases_typeI"/>
    <property type="match status" value="1"/>
</dbReference>
<keyword evidence="4 6" id="KW-0805">Transcription regulation</keyword>
<feature type="domain" description="Phosphoribosyltransferase" evidence="7">
    <location>
        <begin position="10"/>
        <end position="152"/>
    </location>
</feature>
<comment type="function">
    <text evidence="6">Also displays a weak uracil phosphoribosyltransferase activity which is not physiologically significant.</text>
</comment>
<dbReference type="InterPro" id="IPR000836">
    <property type="entry name" value="PRTase_dom"/>
</dbReference>
<dbReference type="Gene3D" id="3.40.50.2020">
    <property type="match status" value="1"/>
</dbReference>
<dbReference type="NCBIfam" id="NF003549">
    <property type="entry name" value="PRK05205.1-5"/>
    <property type="match status" value="1"/>
</dbReference>
<sequence length="184" mass="20790">MSDSRVIMDESAIRRALTRIAHEMVEKNKGIHGCVLIGIRTRGIYLARRLAERILDIEGQPIAVGELDITRYRDDRPYTAEAAAPDEELTRLVKDKRIILIDDVLYTGRTIRAALDALMDCGRPQSIQLAVLVDRGHRELPIRPDYVGKNVPTSRHEKIEVSLEEIDDNDFVTILHPSEAEVGQ</sequence>
<evidence type="ECO:0000256" key="5">
    <source>
        <dbReference type="ARBA" id="ARBA00023163"/>
    </source>
</evidence>
<comment type="function">
    <text evidence="6">Regulates transcriptional attenuation of the pyrimidine nucleotide (pyr) operon by binding in a uridine-dependent manner to specific sites on pyr mRNA. This disrupts an antiterminator hairpin in the RNA and favors formation of a downstream transcription terminator, leading to a reduced expression of downstream genes.</text>
</comment>
<dbReference type="NCBIfam" id="NF003548">
    <property type="entry name" value="PRK05205.1-4"/>
    <property type="match status" value="1"/>
</dbReference>
<evidence type="ECO:0000259" key="7">
    <source>
        <dbReference type="Pfam" id="PF00156"/>
    </source>
</evidence>
<organism evidence="8 9">
    <name type="scientific">Cohnella soli</name>
    <dbReference type="NCBI Taxonomy" id="425005"/>
    <lineage>
        <taxon>Bacteria</taxon>
        <taxon>Bacillati</taxon>
        <taxon>Bacillota</taxon>
        <taxon>Bacilli</taxon>
        <taxon>Bacillales</taxon>
        <taxon>Paenibacillaceae</taxon>
        <taxon>Cohnella</taxon>
    </lineage>
</organism>
<accession>A0ABW0HRN2</accession>
<protein>
    <recommendedName>
        <fullName evidence="6">Bifunctional protein PyrR</fullName>
    </recommendedName>
    <domain>
        <recommendedName>
            <fullName evidence="6">Pyrimidine operon regulatory protein</fullName>
        </recommendedName>
    </domain>
    <domain>
        <recommendedName>
            <fullName evidence="6">Uracil phosphoribosyltransferase</fullName>
            <shortName evidence="6">UPRTase</shortName>
            <ecNumber evidence="6">2.4.2.9</ecNumber>
        </recommendedName>
    </domain>
</protein>
<evidence type="ECO:0000256" key="4">
    <source>
        <dbReference type="ARBA" id="ARBA00023015"/>
    </source>
</evidence>
<comment type="similarity">
    <text evidence="1 6">Belongs to the purine/pyrimidine phosphoribosyltransferase family. PyrR subfamily.</text>
</comment>
<evidence type="ECO:0000256" key="6">
    <source>
        <dbReference type="HAMAP-Rule" id="MF_01219"/>
    </source>
</evidence>
<gene>
    <name evidence="6 8" type="primary">pyrR</name>
    <name evidence="8" type="ORF">ACFPOF_10105</name>
</gene>
<dbReference type="HAMAP" id="MF_01219">
    <property type="entry name" value="PyrR"/>
    <property type="match status" value="1"/>
</dbReference>
<keyword evidence="2 6" id="KW-0806">Transcription termination</keyword>
<proteinExistence type="inferred from homology"/>
<dbReference type="PANTHER" id="PTHR11608">
    <property type="entry name" value="BIFUNCTIONAL PROTEIN PYRR"/>
    <property type="match status" value="1"/>
</dbReference>
<dbReference type="InterPro" id="IPR023050">
    <property type="entry name" value="PyrR"/>
</dbReference>
<evidence type="ECO:0000256" key="3">
    <source>
        <dbReference type="ARBA" id="ARBA00022676"/>
    </source>
</evidence>
<comment type="catalytic activity">
    <reaction evidence="6">
        <text>UMP + diphosphate = 5-phospho-alpha-D-ribose 1-diphosphate + uracil</text>
        <dbReference type="Rhea" id="RHEA:13017"/>
        <dbReference type="ChEBI" id="CHEBI:17568"/>
        <dbReference type="ChEBI" id="CHEBI:33019"/>
        <dbReference type="ChEBI" id="CHEBI:57865"/>
        <dbReference type="ChEBI" id="CHEBI:58017"/>
        <dbReference type="EC" id="2.4.2.9"/>
    </reaction>
</comment>
<keyword evidence="6 8" id="KW-0808">Transferase</keyword>
<feature type="short sequence motif" description="PRPP-binding" evidence="6">
    <location>
        <begin position="98"/>
        <end position="110"/>
    </location>
</feature>
<keyword evidence="3 6" id="KW-0328">Glycosyltransferase</keyword>
<name>A0ABW0HRN2_9BACL</name>
<evidence type="ECO:0000313" key="9">
    <source>
        <dbReference type="Proteomes" id="UP001596113"/>
    </source>
</evidence>
<comment type="caution">
    <text evidence="8">The sequence shown here is derived from an EMBL/GenBank/DDBJ whole genome shotgun (WGS) entry which is preliminary data.</text>
</comment>
<keyword evidence="6" id="KW-0694">RNA-binding</keyword>
<dbReference type="EMBL" id="JBHSMI010000020">
    <property type="protein sequence ID" value="MFC5403083.1"/>
    <property type="molecule type" value="Genomic_DNA"/>
</dbReference>
<evidence type="ECO:0000256" key="2">
    <source>
        <dbReference type="ARBA" id="ARBA00022472"/>
    </source>
</evidence>
<keyword evidence="5 6" id="KW-0804">Transcription</keyword>
<dbReference type="Pfam" id="PF00156">
    <property type="entry name" value="Pribosyltran"/>
    <property type="match status" value="1"/>
</dbReference>
<evidence type="ECO:0000256" key="1">
    <source>
        <dbReference type="ARBA" id="ARBA00005565"/>
    </source>
</evidence>
<dbReference type="Proteomes" id="UP001596113">
    <property type="component" value="Unassembled WGS sequence"/>
</dbReference>